<keyword evidence="7" id="KW-0378">Hydrolase</keyword>
<evidence type="ECO:0000256" key="9">
    <source>
        <dbReference type="ARBA" id="ARBA00023204"/>
    </source>
</evidence>
<keyword evidence="3" id="KW-0515">Mutator protein</keyword>
<dbReference type="GO" id="GO:0044716">
    <property type="term" value="F:8-oxo-GDP phosphatase activity"/>
    <property type="evidence" value="ECO:0007669"/>
    <property type="project" value="TreeGrafter"/>
</dbReference>
<dbReference type="EC" id="3.6.1.55" evidence="11"/>
<name>A0A7S2Z391_9CHLO</name>
<evidence type="ECO:0000256" key="1">
    <source>
        <dbReference type="ARBA" id="ARBA00001946"/>
    </source>
</evidence>
<dbReference type="Pfam" id="PF00293">
    <property type="entry name" value="NUDIX"/>
    <property type="match status" value="1"/>
</dbReference>
<keyword evidence="8" id="KW-0460">Magnesium</keyword>
<feature type="region of interest" description="Disordered" evidence="12">
    <location>
        <begin position="321"/>
        <end position="342"/>
    </location>
</feature>
<evidence type="ECO:0000256" key="12">
    <source>
        <dbReference type="SAM" id="MobiDB-lite"/>
    </source>
</evidence>
<dbReference type="Gene3D" id="2.60.120.10">
    <property type="entry name" value="Jelly Rolls"/>
    <property type="match status" value="1"/>
</dbReference>
<evidence type="ECO:0000256" key="3">
    <source>
        <dbReference type="ARBA" id="ARBA00022457"/>
    </source>
</evidence>
<accession>A0A7S2Z391</accession>
<feature type="region of interest" description="Disordered" evidence="12">
    <location>
        <begin position="1"/>
        <end position="66"/>
    </location>
</feature>
<keyword evidence="9" id="KW-0234">DNA repair</keyword>
<feature type="compositionally biased region" description="Acidic residues" evidence="12">
    <location>
        <begin position="326"/>
        <end position="336"/>
    </location>
</feature>
<evidence type="ECO:0000256" key="5">
    <source>
        <dbReference type="ARBA" id="ARBA00022723"/>
    </source>
</evidence>
<organism evidence="14">
    <name type="scientific">Chloropicon laureae</name>
    <dbReference type="NCBI Taxonomy" id="464258"/>
    <lineage>
        <taxon>Eukaryota</taxon>
        <taxon>Viridiplantae</taxon>
        <taxon>Chlorophyta</taxon>
        <taxon>Chloropicophyceae</taxon>
        <taxon>Chloropicales</taxon>
        <taxon>Chloropicaceae</taxon>
        <taxon>Chloropicon</taxon>
    </lineage>
</organism>
<dbReference type="InterPro" id="IPR015797">
    <property type="entry name" value="NUDIX_hydrolase-like_dom_sf"/>
</dbReference>
<comment type="similarity">
    <text evidence="2">Belongs to the Nudix hydrolase family.</text>
</comment>
<dbReference type="GO" id="GO:0046872">
    <property type="term" value="F:metal ion binding"/>
    <property type="evidence" value="ECO:0007669"/>
    <property type="project" value="UniProtKB-KW"/>
</dbReference>
<gene>
    <name evidence="14" type="ORF">CLAU1311_LOCUS4427</name>
</gene>
<dbReference type="InterPro" id="IPR047127">
    <property type="entry name" value="MutT-like"/>
</dbReference>
<comment type="cofactor">
    <cofactor evidence="1">
        <name>Mg(2+)</name>
        <dbReference type="ChEBI" id="CHEBI:18420"/>
    </cofactor>
</comment>
<evidence type="ECO:0000256" key="7">
    <source>
        <dbReference type="ARBA" id="ARBA00022801"/>
    </source>
</evidence>
<feature type="compositionally biased region" description="Gly residues" evidence="12">
    <location>
        <begin position="288"/>
        <end position="298"/>
    </location>
</feature>
<dbReference type="GO" id="GO:0006281">
    <property type="term" value="P:DNA repair"/>
    <property type="evidence" value="ECO:0007669"/>
    <property type="project" value="UniProtKB-KW"/>
</dbReference>
<dbReference type="PANTHER" id="PTHR47707:SF1">
    <property type="entry name" value="NUDIX HYDROLASE FAMILY PROTEIN"/>
    <property type="match status" value="1"/>
</dbReference>
<dbReference type="AlphaFoldDB" id="A0A7S2Z391"/>
<evidence type="ECO:0000256" key="11">
    <source>
        <dbReference type="ARBA" id="ARBA00038905"/>
    </source>
</evidence>
<evidence type="ECO:0000256" key="10">
    <source>
        <dbReference type="ARBA" id="ARBA00035861"/>
    </source>
</evidence>
<feature type="region of interest" description="Disordered" evidence="12">
    <location>
        <begin position="273"/>
        <end position="298"/>
    </location>
</feature>
<dbReference type="GO" id="GO:0006260">
    <property type="term" value="P:DNA replication"/>
    <property type="evidence" value="ECO:0007669"/>
    <property type="project" value="UniProtKB-KW"/>
</dbReference>
<evidence type="ECO:0000313" key="14">
    <source>
        <dbReference type="EMBL" id="CAE0019100.1"/>
    </source>
</evidence>
<evidence type="ECO:0000259" key="13">
    <source>
        <dbReference type="PROSITE" id="PS51462"/>
    </source>
</evidence>
<sequence length="440" mass="47766">MSTTASRGAALSGGCSTRVSCPGRRAQGGVAASVNGRRQQWRRPSRGGSAARRLRAQPRQTQTTEDVTVVSSSESRPGYSKSFFNLKAQPDGLVSLKKALELDGIGLAIVNFAPGQGYTFTHSQECQEEIYICVQGKGLMQLDHEVLSMEPGDIVRVSPQTRRSVYANPCSKIGYSMKSDPENFVLYVVGAVPAARVLGGGEGGGAGLVDDGIPHFDDVPTWFRDNTGILDRNAMLKERFDRIRAYNREKQSTHRPRAEKGCISELHRTKFLNDVTKGRGESEAGAEGSAGGGGGGEGALSSQLSVYSALVDATKKKILLTRTSPPEEEAEGEDLWEMPGGQVRGGELPEEALSRNLKESLGIEAHHESFESFCFFSNNDNTVHLVYTCDDWCGEPQDLLGNKDLVWLSHRELKGRNLSKTCDAALPRLKTLMSKRVKSA</sequence>
<evidence type="ECO:0000256" key="6">
    <source>
        <dbReference type="ARBA" id="ARBA00022763"/>
    </source>
</evidence>
<dbReference type="SUPFAM" id="SSF55811">
    <property type="entry name" value="Nudix"/>
    <property type="match status" value="1"/>
</dbReference>
<dbReference type="InterPro" id="IPR000086">
    <property type="entry name" value="NUDIX_hydrolase_dom"/>
</dbReference>
<dbReference type="InterPro" id="IPR014710">
    <property type="entry name" value="RmlC-like_jellyroll"/>
</dbReference>
<comment type="catalytic activity">
    <reaction evidence="10">
        <text>8-oxo-dGTP + H2O = 8-oxo-dGMP + diphosphate + H(+)</text>
        <dbReference type="Rhea" id="RHEA:31575"/>
        <dbReference type="ChEBI" id="CHEBI:15377"/>
        <dbReference type="ChEBI" id="CHEBI:15378"/>
        <dbReference type="ChEBI" id="CHEBI:33019"/>
        <dbReference type="ChEBI" id="CHEBI:63224"/>
        <dbReference type="ChEBI" id="CHEBI:77896"/>
        <dbReference type="EC" id="3.6.1.55"/>
    </reaction>
</comment>
<keyword evidence="5" id="KW-0479">Metal-binding</keyword>
<dbReference type="EMBL" id="HBHU01006865">
    <property type="protein sequence ID" value="CAE0019100.1"/>
    <property type="molecule type" value="Transcribed_RNA"/>
</dbReference>
<dbReference type="PROSITE" id="PS51462">
    <property type="entry name" value="NUDIX"/>
    <property type="match status" value="1"/>
</dbReference>
<evidence type="ECO:0000256" key="8">
    <source>
        <dbReference type="ARBA" id="ARBA00022842"/>
    </source>
</evidence>
<dbReference type="PANTHER" id="PTHR47707">
    <property type="entry name" value="8-OXO-DGTP DIPHOSPHATASE"/>
    <property type="match status" value="1"/>
</dbReference>
<dbReference type="SUPFAM" id="SSF51182">
    <property type="entry name" value="RmlC-like cupins"/>
    <property type="match status" value="1"/>
</dbReference>
<evidence type="ECO:0000256" key="2">
    <source>
        <dbReference type="ARBA" id="ARBA00005582"/>
    </source>
</evidence>
<proteinExistence type="inferred from homology"/>
<protein>
    <recommendedName>
        <fullName evidence="11">8-oxo-dGTP diphosphatase</fullName>
        <ecNumber evidence="11">3.6.1.55</ecNumber>
    </recommendedName>
</protein>
<dbReference type="GO" id="GO:0044715">
    <property type="term" value="F:8-oxo-dGDP phosphatase activity"/>
    <property type="evidence" value="ECO:0007669"/>
    <property type="project" value="TreeGrafter"/>
</dbReference>
<keyword evidence="4" id="KW-0235">DNA replication</keyword>
<dbReference type="GO" id="GO:0035539">
    <property type="term" value="F:8-oxo-7,8-dihydrodeoxyguanosine triphosphate pyrophosphatase activity"/>
    <property type="evidence" value="ECO:0007669"/>
    <property type="project" value="UniProtKB-EC"/>
</dbReference>
<evidence type="ECO:0000256" key="4">
    <source>
        <dbReference type="ARBA" id="ARBA00022705"/>
    </source>
</evidence>
<keyword evidence="6" id="KW-0227">DNA damage</keyword>
<dbReference type="GO" id="GO:0008413">
    <property type="term" value="F:8-oxo-7,8-dihydroguanosine triphosphate pyrophosphatase activity"/>
    <property type="evidence" value="ECO:0007669"/>
    <property type="project" value="TreeGrafter"/>
</dbReference>
<reference evidence="14" key="1">
    <citation type="submission" date="2021-01" db="EMBL/GenBank/DDBJ databases">
        <authorList>
            <person name="Corre E."/>
            <person name="Pelletier E."/>
            <person name="Niang G."/>
            <person name="Scheremetjew M."/>
            <person name="Finn R."/>
            <person name="Kale V."/>
            <person name="Holt S."/>
            <person name="Cochrane G."/>
            <person name="Meng A."/>
            <person name="Brown T."/>
            <person name="Cohen L."/>
        </authorList>
    </citation>
    <scope>NUCLEOTIDE SEQUENCE</scope>
    <source>
        <strain evidence="14">RCC856</strain>
    </source>
</reference>
<dbReference type="Gene3D" id="3.90.79.10">
    <property type="entry name" value="Nucleoside Triphosphate Pyrophosphohydrolase"/>
    <property type="match status" value="1"/>
</dbReference>
<feature type="domain" description="Nudix hydrolase" evidence="13">
    <location>
        <begin position="301"/>
        <end position="431"/>
    </location>
</feature>
<dbReference type="InterPro" id="IPR011051">
    <property type="entry name" value="RmlC_Cupin_sf"/>
</dbReference>